<dbReference type="RefSeq" id="WP_413267036.1">
    <property type="nucleotide sequence ID" value="NZ_JBHFNR010000251.1"/>
</dbReference>
<evidence type="ECO:0000313" key="2">
    <source>
        <dbReference type="Proteomes" id="UP001576784"/>
    </source>
</evidence>
<dbReference type="Proteomes" id="UP001576784">
    <property type="component" value="Unassembled WGS sequence"/>
</dbReference>
<sequence length="364" mass="40980">MRSIRQNSSIWKACKFFIISGLTVILTSLLFAIPIAATSESTLIRLSQTTAFEQESTNDLIANLLYQKPDRSYRAMAISGAIGVNAAWENNQFQQWYIEAQRAGERAIIGGLINNNEAAITAGFKIFDWGFARQAADGSFTGTGDPFHSTSMFLQAVSHALLMIQQSPQSQKYATQVTHYKPIVNRAAHWMITPQVWNNGMRKNEALTHRFYLVGAALGLTGKLTDDRELIDYARQSIEKGLSRQRSDGVNPEKGGHDSNYQMAGVMFVARWITYFPNDSLTPRVIQMINKALIWEETRILPSGEISSEGNTRTAGQERRRNGQIKKVDRWTAIWGFAYWASVTGENKWEAIARKIAQYYYSGL</sequence>
<dbReference type="InterPro" id="IPR008929">
    <property type="entry name" value="Chondroitin_lyas"/>
</dbReference>
<organism evidence="1 2">
    <name type="scientific">Floridaenema flaviceps BLCC-F50</name>
    <dbReference type="NCBI Taxonomy" id="3153642"/>
    <lineage>
        <taxon>Bacteria</taxon>
        <taxon>Bacillati</taxon>
        <taxon>Cyanobacteriota</taxon>
        <taxon>Cyanophyceae</taxon>
        <taxon>Oscillatoriophycideae</taxon>
        <taxon>Aerosakkonematales</taxon>
        <taxon>Aerosakkonemataceae</taxon>
        <taxon>Floridanema</taxon>
        <taxon>Floridanema flaviceps</taxon>
    </lineage>
</organism>
<keyword evidence="2" id="KW-1185">Reference proteome</keyword>
<accession>A0ABV4Y0B0</accession>
<evidence type="ECO:0000313" key="1">
    <source>
        <dbReference type="EMBL" id="MFB2897430.1"/>
    </source>
</evidence>
<comment type="caution">
    <text evidence="1">The sequence shown here is derived from an EMBL/GenBank/DDBJ whole genome shotgun (WGS) entry which is preliminary data.</text>
</comment>
<dbReference type="Gene3D" id="1.50.10.100">
    <property type="entry name" value="Chondroitin AC/alginate lyase"/>
    <property type="match status" value="1"/>
</dbReference>
<gene>
    <name evidence="1" type="ORF">ACE1CI_31315</name>
</gene>
<dbReference type="InterPro" id="IPR008928">
    <property type="entry name" value="6-hairpin_glycosidase_sf"/>
</dbReference>
<proteinExistence type="predicted"/>
<reference evidence="1 2" key="1">
    <citation type="submission" date="2024-09" db="EMBL/GenBank/DDBJ databases">
        <title>Floridaenema gen nov. (Aerosakkonemataceae, Aerosakkonematales ord. nov., Cyanobacteria) from benthic tropical and subtropical fresh waters, with the description of four new species.</title>
        <authorList>
            <person name="Moretto J.A."/>
            <person name="Berthold D.E."/>
            <person name="Lefler F.W."/>
            <person name="Huang I.-S."/>
            <person name="Laughinghouse H. IV."/>
        </authorList>
    </citation>
    <scope>NUCLEOTIDE SEQUENCE [LARGE SCALE GENOMIC DNA]</scope>
    <source>
        <strain evidence="1 2">BLCC-F50</strain>
    </source>
</reference>
<dbReference type="EMBL" id="JBHFNR010000251">
    <property type="protein sequence ID" value="MFB2897430.1"/>
    <property type="molecule type" value="Genomic_DNA"/>
</dbReference>
<name>A0ABV4Y0B0_9CYAN</name>
<protein>
    <submittedName>
        <fullName evidence="1">Uncharacterized protein</fullName>
    </submittedName>
</protein>
<dbReference type="SUPFAM" id="SSF48208">
    <property type="entry name" value="Six-hairpin glycosidases"/>
    <property type="match status" value="1"/>
</dbReference>